<proteinExistence type="predicted"/>
<dbReference type="InterPro" id="IPR001810">
    <property type="entry name" value="F-box_dom"/>
</dbReference>
<keyword evidence="4" id="KW-1185">Reference proteome</keyword>
<dbReference type="AlphaFoldDB" id="A0A1C1CCK0"/>
<accession>A0A1C1CCK0</accession>
<sequence length="487" mass="54039">MGTSPISTLPPEVLHQVLKYLPIATLLKFGRTSKSNYSAAILALQNLRLAILPRHIHGVLAFLSSSTFDGVESDLGDTFFDDPTRNQIIITSALPPVDSLQRSRTRCPSQPAVTPAQYREKLLQLQNALACSILSTPTLVRLSSLTLHIYHIVSPSLTEILATLLPCLRDLRLNFCHPYLHDTCLPAQYWTNPVFLESSPIWNSLAGVGGESDTNLRLRKLEKLTVERAGITSFQLRKWIECNPNLRELRLRNVAGVDAEFVQWLGQYYGAGDPETEAPRPTRMKILALESCSSLVADSVEQLTWLDSLFGVGAKAGVCDQEEDDSALQVFSLRYSMSVQTRALCAYLESRRPGVQQITLPDGRILATKARHKRSSSKEPSKGVGPSRTCSHDRRHRTRTMQLGFQGDRQGEDDNIAESAAINVGVQTLTVNESQSQPDEDENDTSEDDDSTSSSPVSYLRLINRRPPRKGCKFMPSDIIEPDPDVT</sequence>
<evidence type="ECO:0000256" key="1">
    <source>
        <dbReference type="SAM" id="MobiDB-lite"/>
    </source>
</evidence>
<reference evidence="4" key="1">
    <citation type="submission" date="2015-07" db="EMBL/GenBank/DDBJ databases">
        <authorList>
            <person name="Teixeira M.M."/>
            <person name="Souza R.C."/>
            <person name="Almeida L.G."/>
            <person name="Vicente V.A."/>
            <person name="de Hoog S."/>
            <person name="Bocca A.L."/>
            <person name="de Almeida S.R."/>
            <person name="Vasconcelos A.T."/>
            <person name="Felipe M.S."/>
        </authorList>
    </citation>
    <scope>NUCLEOTIDE SEQUENCE [LARGE SCALE GENOMIC DNA]</scope>
    <source>
        <strain evidence="4">KSF</strain>
    </source>
</reference>
<dbReference type="EMBL" id="LGRB01000016">
    <property type="protein sequence ID" value="OCT46209.1"/>
    <property type="molecule type" value="Genomic_DNA"/>
</dbReference>
<dbReference type="Gene3D" id="3.80.10.10">
    <property type="entry name" value="Ribonuclease Inhibitor"/>
    <property type="match status" value="1"/>
</dbReference>
<comment type="caution">
    <text evidence="3">The sequence shown here is derived from an EMBL/GenBank/DDBJ whole genome shotgun (WGS) entry which is preliminary data.</text>
</comment>
<dbReference type="OrthoDB" id="5425556at2759"/>
<dbReference type="SUPFAM" id="SSF52047">
    <property type="entry name" value="RNI-like"/>
    <property type="match status" value="1"/>
</dbReference>
<protein>
    <recommendedName>
        <fullName evidence="2">F-box domain-containing protein</fullName>
    </recommendedName>
</protein>
<dbReference type="PROSITE" id="PS50181">
    <property type="entry name" value="FBOX"/>
    <property type="match status" value="1"/>
</dbReference>
<dbReference type="VEuPathDB" id="FungiDB:CLCR_01188"/>
<evidence type="ECO:0000313" key="3">
    <source>
        <dbReference type="EMBL" id="OCT46209.1"/>
    </source>
</evidence>
<dbReference type="CDD" id="cd09917">
    <property type="entry name" value="F-box_SF"/>
    <property type="match status" value="1"/>
</dbReference>
<gene>
    <name evidence="3" type="ORF">CLCR_01188</name>
</gene>
<feature type="region of interest" description="Disordered" evidence="1">
    <location>
        <begin position="429"/>
        <end position="487"/>
    </location>
</feature>
<dbReference type="Proteomes" id="UP000094526">
    <property type="component" value="Unassembled WGS sequence"/>
</dbReference>
<dbReference type="eggNOG" id="ENOG502TE2B">
    <property type="taxonomic scope" value="Eukaryota"/>
</dbReference>
<dbReference type="VEuPathDB" id="FungiDB:G647_09312"/>
<dbReference type="Pfam" id="PF00646">
    <property type="entry name" value="F-box"/>
    <property type="match status" value="1"/>
</dbReference>
<feature type="compositionally biased region" description="Acidic residues" evidence="1">
    <location>
        <begin position="438"/>
        <end position="451"/>
    </location>
</feature>
<name>A0A1C1CCK0_9EURO</name>
<evidence type="ECO:0000313" key="4">
    <source>
        <dbReference type="Proteomes" id="UP000094526"/>
    </source>
</evidence>
<dbReference type="SUPFAM" id="SSF81383">
    <property type="entry name" value="F-box domain"/>
    <property type="match status" value="1"/>
</dbReference>
<feature type="region of interest" description="Disordered" evidence="1">
    <location>
        <begin position="362"/>
        <end position="397"/>
    </location>
</feature>
<feature type="domain" description="F-box" evidence="2">
    <location>
        <begin position="3"/>
        <end position="34"/>
    </location>
</feature>
<dbReference type="InterPro" id="IPR032675">
    <property type="entry name" value="LRR_dom_sf"/>
</dbReference>
<organism evidence="3 4">
    <name type="scientific">Cladophialophora carrionii</name>
    <dbReference type="NCBI Taxonomy" id="86049"/>
    <lineage>
        <taxon>Eukaryota</taxon>
        <taxon>Fungi</taxon>
        <taxon>Dikarya</taxon>
        <taxon>Ascomycota</taxon>
        <taxon>Pezizomycotina</taxon>
        <taxon>Eurotiomycetes</taxon>
        <taxon>Chaetothyriomycetidae</taxon>
        <taxon>Chaetothyriales</taxon>
        <taxon>Herpotrichiellaceae</taxon>
        <taxon>Cladophialophora</taxon>
    </lineage>
</organism>
<dbReference type="InterPro" id="IPR036047">
    <property type="entry name" value="F-box-like_dom_sf"/>
</dbReference>
<feature type="compositionally biased region" description="Basic residues" evidence="1">
    <location>
        <begin position="463"/>
        <end position="472"/>
    </location>
</feature>
<evidence type="ECO:0000259" key="2">
    <source>
        <dbReference type="PROSITE" id="PS50181"/>
    </source>
</evidence>